<dbReference type="GO" id="GO:0005634">
    <property type="term" value="C:nucleus"/>
    <property type="evidence" value="ECO:0007669"/>
    <property type="project" value="UniProtKB-SubCell"/>
</dbReference>
<protein>
    <recommendedName>
        <fullName evidence="9">RanBP2-type domain-containing protein</fullName>
    </recommendedName>
</protein>
<dbReference type="GO" id="GO:0003723">
    <property type="term" value="F:RNA binding"/>
    <property type="evidence" value="ECO:0007669"/>
    <property type="project" value="UniProtKB-KW"/>
</dbReference>
<evidence type="ECO:0000256" key="1">
    <source>
        <dbReference type="ARBA" id="ARBA00004123"/>
    </source>
</evidence>
<feature type="region of interest" description="Disordered" evidence="8">
    <location>
        <begin position="49"/>
        <end position="83"/>
    </location>
</feature>
<evidence type="ECO:0000256" key="5">
    <source>
        <dbReference type="ARBA" id="ARBA00022884"/>
    </source>
</evidence>
<dbReference type="InterPro" id="IPR034870">
    <property type="entry name" value="TET_fam"/>
</dbReference>
<comment type="caution">
    <text evidence="10">The sequence shown here is derived from an EMBL/GenBank/DDBJ whole genome shotgun (WGS) entry which is preliminary data.</text>
</comment>
<keyword evidence="2" id="KW-0479">Metal-binding</keyword>
<feature type="domain" description="RanBP2-type" evidence="9">
    <location>
        <begin position="248"/>
        <end position="279"/>
    </location>
</feature>
<dbReference type="InterPro" id="IPR012677">
    <property type="entry name" value="Nucleotide-bd_a/b_plait_sf"/>
</dbReference>
<dbReference type="PANTHER" id="PTHR23238">
    <property type="entry name" value="RNA BINDING PROTEIN"/>
    <property type="match status" value="1"/>
</dbReference>
<evidence type="ECO:0000313" key="11">
    <source>
        <dbReference type="Proteomes" id="UP000317650"/>
    </source>
</evidence>
<dbReference type="AlphaFoldDB" id="A0A4S8K6U7"/>
<accession>A0A4S8K6U7</accession>
<evidence type="ECO:0000256" key="3">
    <source>
        <dbReference type="ARBA" id="ARBA00022771"/>
    </source>
</evidence>
<evidence type="ECO:0000256" key="2">
    <source>
        <dbReference type="ARBA" id="ARBA00022723"/>
    </source>
</evidence>
<dbReference type="Gene3D" id="3.30.70.330">
    <property type="match status" value="1"/>
</dbReference>
<dbReference type="InterPro" id="IPR035979">
    <property type="entry name" value="RBD_domain_sf"/>
</dbReference>
<feature type="region of interest" description="Disordered" evidence="8">
    <location>
        <begin position="371"/>
        <end position="414"/>
    </location>
</feature>
<keyword evidence="3 7" id="KW-0863">Zinc-finger</keyword>
<evidence type="ECO:0000313" key="10">
    <source>
        <dbReference type="EMBL" id="THU70656.1"/>
    </source>
</evidence>
<dbReference type="SMART" id="SM00547">
    <property type="entry name" value="ZnF_RBZ"/>
    <property type="match status" value="1"/>
</dbReference>
<evidence type="ECO:0000259" key="9">
    <source>
        <dbReference type="PROSITE" id="PS50199"/>
    </source>
</evidence>
<dbReference type="PROSITE" id="PS01358">
    <property type="entry name" value="ZF_RANBP2_1"/>
    <property type="match status" value="1"/>
</dbReference>
<dbReference type="Gene3D" id="4.10.1060.10">
    <property type="entry name" value="Zinc finger, RanBP2-type"/>
    <property type="match status" value="1"/>
</dbReference>
<proteinExistence type="predicted"/>
<name>A0A4S8K6U7_MUSBA</name>
<keyword evidence="6" id="KW-0539">Nucleus</keyword>
<dbReference type="EMBL" id="PYDT01000002">
    <property type="protein sequence ID" value="THU70656.1"/>
    <property type="molecule type" value="Genomic_DNA"/>
</dbReference>
<feature type="compositionally biased region" description="Basic and acidic residues" evidence="8">
    <location>
        <begin position="54"/>
        <end position="64"/>
    </location>
</feature>
<dbReference type="SUPFAM" id="SSF54928">
    <property type="entry name" value="RNA-binding domain, RBD"/>
    <property type="match status" value="1"/>
</dbReference>
<feature type="region of interest" description="Disordered" evidence="8">
    <location>
        <begin position="219"/>
        <end position="250"/>
    </location>
</feature>
<gene>
    <name evidence="10" type="ORF">C4D60_Mb08t27270</name>
</gene>
<dbReference type="STRING" id="52838.A0A4S8K6U7"/>
<evidence type="ECO:0000256" key="4">
    <source>
        <dbReference type="ARBA" id="ARBA00022833"/>
    </source>
</evidence>
<keyword evidence="11" id="KW-1185">Reference proteome</keyword>
<dbReference type="InterPro" id="IPR036443">
    <property type="entry name" value="Znf_RanBP2_sf"/>
</dbReference>
<sequence length="414" mass="46039">MCPPPFKHQGDASLRYPKRVDQVVSMKSNAYNVPAPCYRRLRWPHKGPASEQVRQLEEPVHDESTPLEDATDQPLRAPPRPGAGPLLPVPFSLDVTGCRPRFSALISSTTPAHDPCHAEVPPPPPSESLSLSFKLLARGSFSFCSVRFRLPLIDKVINDPIGDATITYEDPHAALAAVEWFHNNDFHGAPIEVHIAESKTKDMNDHSYAQQNGFEANSRMVPGVHDDVDRGGGRGRGRGDASGQSWQKDGDWMCPNTRCGNINWAKRMKCNICNTNKPGRNECGVRGGCTGGYKELDEEEIEETRRRRREADEDDGEIYDEFGNLKKKFRAKTQQAESGQMVPGSGRAGWAVVEIGDMVWIKAETATEIATSEKAARTEKEMVLRGKGAEAEAEKRRGSVRRFSTQKMFENRVN</sequence>
<evidence type="ECO:0000256" key="6">
    <source>
        <dbReference type="ARBA" id="ARBA00023242"/>
    </source>
</evidence>
<organism evidence="10 11">
    <name type="scientific">Musa balbisiana</name>
    <name type="common">Banana</name>
    <dbReference type="NCBI Taxonomy" id="52838"/>
    <lineage>
        <taxon>Eukaryota</taxon>
        <taxon>Viridiplantae</taxon>
        <taxon>Streptophyta</taxon>
        <taxon>Embryophyta</taxon>
        <taxon>Tracheophyta</taxon>
        <taxon>Spermatophyta</taxon>
        <taxon>Magnoliopsida</taxon>
        <taxon>Liliopsida</taxon>
        <taxon>Zingiberales</taxon>
        <taxon>Musaceae</taxon>
        <taxon>Musa</taxon>
    </lineage>
</organism>
<dbReference type="SUPFAM" id="SSF90209">
    <property type="entry name" value="Ran binding protein zinc finger-like"/>
    <property type="match status" value="1"/>
</dbReference>
<evidence type="ECO:0000256" key="8">
    <source>
        <dbReference type="SAM" id="MobiDB-lite"/>
    </source>
</evidence>
<dbReference type="GO" id="GO:0008270">
    <property type="term" value="F:zinc ion binding"/>
    <property type="evidence" value="ECO:0007669"/>
    <property type="project" value="UniProtKB-KW"/>
</dbReference>
<keyword evidence="4" id="KW-0862">Zinc</keyword>
<dbReference type="GO" id="GO:0006355">
    <property type="term" value="P:regulation of DNA-templated transcription"/>
    <property type="evidence" value="ECO:0007669"/>
    <property type="project" value="InterPro"/>
</dbReference>
<comment type="subcellular location">
    <subcellularLocation>
        <location evidence="1">Nucleus</location>
    </subcellularLocation>
</comment>
<dbReference type="PROSITE" id="PS50199">
    <property type="entry name" value="ZF_RANBP2_2"/>
    <property type="match status" value="1"/>
</dbReference>
<reference evidence="10 11" key="1">
    <citation type="journal article" date="2019" name="Nat. Plants">
        <title>Genome sequencing of Musa balbisiana reveals subgenome evolution and function divergence in polyploid bananas.</title>
        <authorList>
            <person name="Yao X."/>
        </authorList>
    </citation>
    <scope>NUCLEOTIDE SEQUENCE [LARGE SCALE GENOMIC DNA]</scope>
    <source>
        <strain evidence="11">cv. DH-PKW</strain>
        <tissue evidence="10">Leaves</tissue>
    </source>
</reference>
<evidence type="ECO:0000256" key="7">
    <source>
        <dbReference type="PROSITE-ProRule" id="PRU00322"/>
    </source>
</evidence>
<dbReference type="InterPro" id="IPR001876">
    <property type="entry name" value="Znf_RanBP2"/>
</dbReference>
<keyword evidence="5" id="KW-0694">RNA-binding</keyword>
<dbReference type="Proteomes" id="UP000317650">
    <property type="component" value="Chromosome 8"/>
</dbReference>
<feature type="compositionally biased region" description="Basic and acidic residues" evidence="8">
    <location>
        <begin position="374"/>
        <end position="397"/>
    </location>
</feature>